<dbReference type="Gene3D" id="2.40.260.10">
    <property type="entry name" value="Sortase"/>
    <property type="match status" value="1"/>
</dbReference>
<evidence type="ECO:0000256" key="1">
    <source>
        <dbReference type="ARBA" id="ARBA00022801"/>
    </source>
</evidence>
<accession>A0ABN1W7A5</accession>
<gene>
    <name evidence="4" type="ORF">GCM10009665_22860</name>
</gene>
<keyword evidence="3" id="KW-1133">Transmembrane helix</keyword>
<evidence type="ECO:0000256" key="3">
    <source>
        <dbReference type="SAM" id="Phobius"/>
    </source>
</evidence>
<dbReference type="SUPFAM" id="SSF63817">
    <property type="entry name" value="Sortase"/>
    <property type="match status" value="1"/>
</dbReference>
<dbReference type="Pfam" id="PF04203">
    <property type="entry name" value="Sortase"/>
    <property type="match status" value="1"/>
</dbReference>
<feature type="transmembrane region" description="Helical" evidence="3">
    <location>
        <begin position="21"/>
        <end position="44"/>
    </location>
</feature>
<evidence type="ECO:0000313" key="4">
    <source>
        <dbReference type="EMBL" id="GAA1232053.1"/>
    </source>
</evidence>
<comment type="caution">
    <text evidence="4">The sequence shown here is derived from an EMBL/GenBank/DDBJ whole genome shotgun (WGS) entry which is preliminary data.</text>
</comment>
<dbReference type="EMBL" id="BAAALF010000030">
    <property type="protein sequence ID" value="GAA1232053.1"/>
    <property type="molecule type" value="Genomic_DNA"/>
</dbReference>
<dbReference type="InterPro" id="IPR005754">
    <property type="entry name" value="Sortase"/>
</dbReference>
<keyword evidence="3" id="KW-0472">Membrane</keyword>
<evidence type="ECO:0000313" key="5">
    <source>
        <dbReference type="Proteomes" id="UP001500037"/>
    </source>
</evidence>
<organism evidence="4 5">
    <name type="scientific">Kitasatospora nipponensis</name>
    <dbReference type="NCBI Taxonomy" id="258049"/>
    <lineage>
        <taxon>Bacteria</taxon>
        <taxon>Bacillati</taxon>
        <taxon>Actinomycetota</taxon>
        <taxon>Actinomycetes</taxon>
        <taxon>Kitasatosporales</taxon>
        <taxon>Streptomycetaceae</taxon>
        <taxon>Kitasatospora</taxon>
    </lineage>
</organism>
<reference evidence="4 5" key="1">
    <citation type="journal article" date="2019" name="Int. J. Syst. Evol. Microbiol.">
        <title>The Global Catalogue of Microorganisms (GCM) 10K type strain sequencing project: providing services to taxonomists for standard genome sequencing and annotation.</title>
        <authorList>
            <consortium name="The Broad Institute Genomics Platform"/>
            <consortium name="The Broad Institute Genome Sequencing Center for Infectious Disease"/>
            <person name="Wu L."/>
            <person name="Ma J."/>
        </authorList>
    </citation>
    <scope>NUCLEOTIDE SEQUENCE [LARGE SCALE GENOMIC DNA]</scope>
    <source>
        <strain evidence="4 5">JCM 13004</strain>
    </source>
</reference>
<dbReference type="InterPro" id="IPR042001">
    <property type="entry name" value="Sortase_F"/>
</dbReference>
<proteinExistence type="predicted"/>
<feature type="region of interest" description="Disordered" evidence="2">
    <location>
        <begin position="236"/>
        <end position="257"/>
    </location>
</feature>
<feature type="compositionally biased region" description="Low complexity" evidence="2">
    <location>
        <begin position="236"/>
        <end position="245"/>
    </location>
</feature>
<dbReference type="Proteomes" id="UP001500037">
    <property type="component" value="Unassembled WGS sequence"/>
</dbReference>
<name>A0ABN1W7A5_9ACTN</name>
<feature type="region of interest" description="Disordered" evidence="2">
    <location>
        <begin position="59"/>
        <end position="90"/>
    </location>
</feature>
<dbReference type="InterPro" id="IPR023365">
    <property type="entry name" value="Sortase_dom-sf"/>
</dbReference>
<keyword evidence="3" id="KW-0812">Transmembrane</keyword>
<feature type="compositionally biased region" description="Low complexity" evidence="2">
    <location>
        <begin position="71"/>
        <end position="86"/>
    </location>
</feature>
<keyword evidence="5" id="KW-1185">Reference proteome</keyword>
<keyword evidence="1" id="KW-0378">Hydrolase</keyword>
<sequence length="257" mass="26577">MDRARPPRTRRGGRARRERRVRLGATVMLTLGLALGGTGTMGLLHHRVVPAAPTANVGALPVAPRSDGDPDPAAAGAHSDAAPGARHAPPVRLRIPRIGVDSSLEDLVVADDGHLTAPVDPDRAGWWAQGPAPGSPGTAILAGHVDSRTGPAVFAGLSVLRPGDRIDVDETDGTTATFTVQALRGYAKDDFPDDVVYGSGSGDTPGLRLITCGGTYDHDQHEYLSNLVVFAKPATAAKQPAPKTSPARHDAPTTGTS</sequence>
<protein>
    <recommendedName>
        <fullName evidence="6">Sortase family protein</fullName>
    </recommendedName>
</protein>
<dbReference type="NCBIfam" id="NF033748">
    <property type="entry name" value="class_F_sortase"/>
    <property type="match status" value="1"/>
</dbReference>
<dbReference type="CDD" id="cd05829">
    <property type="entry name" value="Sortase_F"/>
    <property type="match status" value="1"/>
</dbReference>
<evidence type="ECO:0008006" key="6">
    <source>
        <dbReference type="Google" id="ProtNLM"/>
    </source>
</evidence>
<evidence type="ECO:0000256" key="2">
    <source>
        <dbReference type="SAM" id="MobiDB-lite"/>
    </source>
</evidence>